<dbReference type="InterPro" id="IPR006311">
    <property type="entry name" value="TAT_signal"/>
</dbReference>
<comment type="caution">
    <text evidence="2">The sequence shown here is derived from an EMBL/GenBank/DDBJ whole genome shotgun (WGS) entry which is preliminary data.</text>
</comment>
<evidence type="ECO:0000313" key="3">
    <source>
        <dbReference type="Proteomes" id="UP000053557"/>
    </source>
</evidence>
<keyword evidence="1" id="KW-0812">Transmembrane</keyword>
<gene>
    <name evidence="2" type="ORF">ATW55_07350</name>
</gene>
<evidence type="ECO:0000256" key="1">
    <source>
        <dbReference type="SAM" id="Phobius"/>
    </source>
</evidence>
<dbReference type="PROSITE" id="PS51318">
    <property type="entry name" value="TAT"/>
    <property type="match status" value="1"/>
</dbReference>
<dbReference type="InterPro" id="IPR008972">
    <property type="entry name" value="Cupredoxin"/>
</dbReference>
<dbReference type="AlphaFoldDB" id="A0A101XSC2"/>
<name>A0A101XSC2_9BACL</name>
<evidence type="ECO:0008006" key="4">
    <source>
        <dbReference type="Google" id="ProtNLM"/>
    </source>
</evidence>
<dbReference type="Gene3D" id="2.60.40.420">
    <property type="entry name" value="Cupredoxins - blue copper proteins"/>
    <property type="match status" value="1"/>
</dbReference>
<keyword evidence="1" id="KW-1133">Transmembrane helix</keyword>
<accession>A0A101XSC2</accession>
<dbReference type="Proteomes" id="UP000053557">
    <property type="component" value="Unassembled WGS sequence"/>
</dbReference>
<dbReference type="SUPFAM" id="SSF49503">
    <property type="entry name" value="Cupredoxins"/>
    <property type="match status" value="1"/>
</dbReference>
<keyword evidence="1" id="KW-0472">Membrane</keyword>
<keyword evidence="3" id="KW-1185">Reference proteome</keyword>
<dbReference type="RefSeq" id="WP_067712144.1">
    <property type="nucleotide sequence ID" value="NZ_LPVJ01000009.1"/>
</dbReference>
<organism evidence="2 3">
    <name type="scientific">Ferroacidibacillus organovorans</name>
    <dbReference type="NCBI Taxonomy" id="1765683"/>
    <lineage>
        <taxon>Bacteria</taxon>
        <taxon>Bacillati</taxon>
        <taxon>Bacillota</taxon>
        <taxon>Bacilli</taxon>
        <taxon>Bacillales</taxon>
        <taxon>Alicyclobacillaceae</taxon>
        <taxon>Ferroacidibacillus</taxon>
    </lineage>
</organism>
<sequence length="211" mass="23305">MANENPQEKNKVEVDWSRRQFLIGTGALTVVGLGAMFLNEPVAAAVRSVFGQQPESGPITVLQGDYFYIPNYMTWRVGDQISMTIHNTSTTHFHEMQIGRGFNTMPTALQTIRTQFAEDFWDGVPVTITAAQGIDNFVTNEAKISSDVHPTPWLLTQPGNGGFSPTMKPGGQITLSFTVPNKPGIWHYACFVQGYMHWLAGMRGTINILPA</sequence>
<dbReference type="EMBL" id="LPVJ01000009">
    <property type="protein sequence ID" value="KUO96640.1"/>
    <property type="molecule type" value="Genomic_DNA"/>
</dbReference>
<protein>
    <recommendedName>
        <fullName evidence="4">Blue (type 1) copper domain-containing protein</fullName>
    </recommendedName>
</protein>
<proteinExistence type="predicted"/>
<reference evidence="2 3" key="1">
    <citation type="submission" date="2015-12" db="EMBL/GenBank/DDBJ databases">
        <title>Draft genome sequence of Acidibacillus ferrooxidans ITV001, isolated from a chalcopyrite acid mine drainage site in Brazil.</title>
        <authorList>
            <person name="Dall'Agnol H."/>
            <person name="Nancucheo I."/>
            <person name="Johnson B."/>
            <person name="Oliveira R."/>
            <person name="Leite L."/>
            <person name="Pylro V."/>
            <person name="Nunes G.L."/>
            <person name="Tzotzos G."/>
            <person name="Fernandes G.R."/>
            <person name="Dutra J."/>
            <person name="Orellana S.C."/>
            <person name="Oliveira G."/>
        </authorList>
    </citation>
    <scope>NUCLEOTIDE SEQUENCE [LARGE SCALE GENOMIC DNA]</scope>
    <source>
        <strain evidence="3">ITV01</strain>
    </source>
</reference>
<evidence type="ECO:0000313" key="2">
    <source>
        <dbReference type="EMBL" id="KUO96640.1"/>
    </source>
</evidence>
<feature type="transmembrane region" description="Helical" evidence="1">
    <location>
        <begin position="21"/>
        <end position="38"/>
    </location>
</feature>
<dbReference type="OrthoDB" id="5793767at2"/>